<protein>
    <recommendedName>
        <fullName evidence="5">Probable RNA polymerase II nuclear localization protein SLC7A6OS</fullName>
    </recommendedName>
</protein>
<dbReference type="GO" id="GO:0005737">
    <property type="term" value="C:cytoplasm"/>
    <property type="evidence" value="ECO:0007669"/>
    <property type="project" value="UniProtKB-SubCell"/>
</dbReference>
<comment type="similarity">
    <text evidence="4">Belongs to the IWR1/SLC7A6OS family.</text>
</comment>
<accession>A0A6L2PXM8</accession>
<comment type="caution">
    <text evidence="12">The sequence shown here is derived from an EMBL/GenBank/DDBJ whole genome shotgun (WGS) entry which is preliminary data.</text>
</comment>
<proteinExistence type="inferred from homology"/>
<name>A0A6L2PXM8_COPFO</name>
<feature type="compositionally biased region" description="Basic and acidic residues" evidence="10">
    <location>
        <begin position="224"/>
        <end position="238"/>
    </location>
</feature>
<dbReference type="InParanoid" id="A0A6L2PXM8"/>
<evidence type="ECO:0000256" key="5">
    <source>
        <dbReference type="ARBA" id="ARBA00017036"/>
    </source>
</evidence>
<feature type="compositionally biased region" description="Polar residues" evidence="10">
    <location>
        <begin position="145"/>
        <end position="154"/>
    </location>
</feature>
<evidence type="ECO:0000256" key="2">
    <source>
        <dbReference type="ARBA" id="ARBA00004123"/>
    </source>
</evidence>
<feature type="compositionally biased region" description="Acidic residues" evidence="10">
    <location>
        <begin position="213"/>
        <end position="222"/>
    </location>
</feature>
<dbReference type="GO" id="GO:0005634">
    <property type="term" value="C:nucleus"/>
    <property type="evidence" value="ECO:0007669"/>
    <property type="project" value="UniProtKB-SubCell"/>
</dbReference>
<reference evidence="13" key="1">
    <citation type="submission" date="2020-01" db="EMBL/GenBank/DDBJ databases">
        <title>Draft genome sequence of the Termite Coptotermes fromosanus.</title>
        <authorList>
            <person name="Itakura S."/>
            <person name="Yosikawa Y."/>
            <person name="Umezawa K."/>
        </authorList>
    </citation>
    <scope>NUCLEOTIDE SEQUENCE [LARGE SCALE GENOMIC DNA]</scope>
</reference>
<dbReference type="GO" id="GO:0015031">
    <property type="term" value="P:protein transport"/>
    <property type="evidence" value="ECO:0007669"/>
    <property type="project" value="UniProtKB-KW"/>
</dbReference>
<evidence type="ECO:0000259" key="11">
    <source>
        <dbReference type="Pfam" id="PF08574"/>
    </source>
</evidence>
<keyword evidence="13" id="KW-1185">Reference proteome</keyword>
<evidence type="ECO:0000313" key="13">
    <source>
        <dbReference type="Proteomes" id="UP000502823"/>
    </source>
</evidence>
<dbReference type="GO" id="GO:0032502">
    <property type="term" value="P:developmental process"/>
    <property type="evidence" value="ECO:0007669"/>
    <property type="project" value="TreeGrafter"/>
</dbReference>
<keyword evidence="7" id="KW-0963">Cytoplasm</keyword>
<evidence type="ECO:0000256" key="4">
    <source>
        <dbReference type="ARBA" id="ARBA00010218"/>
    </source>
</evidence>
<evidence type="ECO:0000256" key="3">
    <source>
        <dbReference type="ARBA" id="ARBA00004496"/>
    </source>
</evidence>
<evidence type="ECO:0000256" key="9">
    <source>
        <dbReference type="ARBA" id="ARBA00023242"/>
    </source>
</evidence>
<dbReference type="FunCoup" id="A0A6L2PXM8">
    <property type="interactions" value="1152"/>
</dbReference>
<dbReference type="PANTHER" id="PTHR31196">
    <property type="entry name" value="RNA POLYMERASE II NUCLEAR LOCALIZATION PROTEIN SLC7A6OS-RELATED"/>
    <property type="match status" value="1"/>
</dbReference>
<evidence type="ECO:0000256" key="8">
    <source>
        <dbReference type="ARBA" id="ARBA00022927"/>
    </source>
</evidence>
<feature type="region of interest" description="Disordered" evidence="10">
    <location>
        <begin position="213"/>
        <end position="238"/>
    </location>
</feature>
<dbReference type="OrthoDB" id="6255506at2759"/>
<dbReference type="InterPro" id="IPR013883">
    <property type="entry name" value="TF_Iwr1_dom"/>
</dbReference>
<feature type="compositionally biased region" description="Acidic residues" evidence="10">
    <location>
        <begin position="300"/>
        <end position="319"/>
    </location>
</feature>
<evidence type="ECO:0000256" key="10">
    <source>
        <dbReference type="SAM" id="MobiDB-lite"/>
    </source>
</evidence>
<comment type="subcellular location">
    <subcellularLocation>
        <location evidence="3">Cytoplasm</location>
    </subcellularLocation>
    <subcellularLocation>
        <location evidence="2">Nucleus</location>
    </subcellularLocation>
</comment>
<evidence type="ECO:0000313" key="12">
    <source>
        <dbReference type="EMBL" id="GFG36002.1"/>
    </source>
</evidence>
<organism evidence="12 13">
    <name type="scientific">Coptotermes formosanus</name>
    <name type="common">Formosan subterranean termite</name>
    <dbReference type="NCBI Taxonomy" id="36987"/>
    <lineage>
        <taxon>Eukaryota</taxon>
        <taxon>Metazoa</taxon>
        <taxon>Ecdysozoa</taxon>
        <taxon>Arthropoda</taxon>
        <taxon>Hexapoda</taxon>
        <taxon>Insecta</taxon>
        <taxon>Pterygota</taxon>
        <taxon>Neoptera</taxon>
        <taxon>Polyneoptera</taxon>
        <taxon>Dictyoptera</taxon>
        <taxon>Blattodea</taxon>
        <taxon>Blattoidea</taxon>
        <taxon>Termitoidae</taxon>
        <taxon>Rhinotermitidae</taxon>
        <taxon>Coptotermes</taxon>
    </lineage>
</organism>
<sequence>MAALVRLKRRCDVEPLEAVVLACKRKKTESDLGTTKKETPFHTILKFAGTVKNQEADVTSQIDKVLRKDEKILGLRHKPDVTGKVRTEIRQLAQENRLKVVNCFRDLKDSDILESETETEVTCEDGNKYVTILDVVSHINDEQESNLSSQSQTELDPGGDSSGPDAGYVYDLYYTSVAGTDNLVNLDNLSVHPYSQSDWEYLDPEDSSDILVEEEDEDDSNDENNWRNDYPDSDHSTNEDDIRMAMEMGDLNLDDGEDLSSDDAYEDFVYGVSVDPQDVAMYGEGYANYKAHMKHQLYDSEEYQEEAYDQNDSSNEEEDPAGRFV</sequence>
<dbReference type="InterPro" id="IPR040218">
    <property type="entry name" value="SLC7A6OS"/>
</dbReference>
<feature type="region of interest" description="Disordered" evidence="10">
    <location>
        <begin position="300"/>
        <end position="325"/>
    </location>
</feature>
<feature type="region of interest" description="Disordered" evidence="10">
    <location>
        <begin position="141"/>
        <end position="164"/>
    </location>
</feature>
<gene>
    <name evidence="12" type="ORF">Cfor_03583</name>
</gene>
<evidence type="ECO:0000256" key="1">
    <source>
        <dbReference type="ARBA" id="ARBA00003202"/>
    </source>
</evidence>
<feature type="domain" description="Transcription factor Iwr1" evidence="11">
    <location>
        <begin position="167"/>
        <end position="234"/>
    </location>
</feature>
<dbReference type="AlphaFoldDB" id="A0A6L2PXM8"/>
<keyword evidence="9" id="KW-0539">Nucleus</keyword>
<evidence type="ECO:0000256" key="6">
    <source>
        <dbReference type="ARBA" id="ARBA00022448"/>
    </source>
</evidence>
<dbReference type="PANTHER" id="PTHR31196:SF2">
    <property type="entry name" value="RNA POLYMERASE II NUCLEAR LOCALIZATION PROTEIN SLC7A6OS-RELATED"/>
    <property type="match status" value="1"/>
</dbReference>
<keyword evidence="6" id="KW-0813">Transport</keyword>
<dbReference type="Pfam" id="PF08574">
    <property type="entry name" value="Iwr1"/>
    <property type="match status" value="1"/>
</dbReference>
<dbReference type="Proteomes" id="UP000502823">
    <property type="component" value="Unassembled WGS sequence"/>
</dbReference>
<keyword evidence="8" id="KW-0653">Protein transport</keyword>
<evidence type="ECO:0000256" key="7">
    <source>
        <dbReference type="ARBA" id="ARBA00022490"/>
    </source>
</evidence>
<dbReference type="EMBL" id="BLKM01000588">
    <property type="protein sequence ID" value="GFG36002.1"/>
    <property type="molecule type" value="Genomic_DNA"/>
</dbReference>
<comment type="function">
    <text evidence="1">Directs RNA polymerase II nuclear import.</text>
</comment>